<protein>
    <recommendedName>
        <fullName evidence="4">DUF4337 domain-containing protein</fullName>
    </recommendedName>
</protein>
<dbReference type="InterPro" id="IPR025570">
    <property type="entry name" value="DUF4337"/>
</dbReference>
<accession>A0ABQ6G4D2</accession>
<comment type="caution">
    <text evidence="2">The sequence shown here is derived from an EMBL/GenBank/DDBJ whole genome shotgun (WGS) entry which is preliminary data.</text>
</comment>
<sequence>MLHKEAIEVKEKIEEAIEHAGHWNKYLAITTALIAVLAAIIASMAGNYSSEAFLQKNNAIFLQSKVTDGWSYYQAKSIKYNLALNFYAQNHDPKLKTDIARYQKEQDTISNDTKRLETQVQAANDQSALMLARSEKLDQATLFCQIAIALSAMSALLKRKWLWVGSIIVVGVALILFISGIIS</sequence>
<gene>
    <name evidence="2" type="ORF">KDH_77860</name>
</gene>
<dbReference type="Proteomes" id="UP001344906">
    <property type="component" value="Unassembled WGS sequence"/>
</dbReference>
<feature type="transmembrane region" description="Helical" evidence="1">
    <location>
        <begin position="26"/>
        <end position="46"/>
    </location>
</feature>
<evidence type="ECO:0000313" key="3">
    <source>
        <dbReference type="Proteomes" id="UP001344906"/>
    </source>
</evidence>
<dbReference type="RefSeq" id="WP_338258217.1">
    <property type="nucleotide sequence ID" value="NZ_BSRI01000002.1"/>
</dbReference>
<evidence type="ECO:0008006" key="4">
    <source>
        <dbReference type="Google" id="ProtNLM"/>
    </source>
</evidence>
<keyword evidence="1" id="KW-1133">Transmembrane helix</keyword>
<reference evidence="2 3" key="1">
    <citation type="submission" date="2023-02" db="EMBL/GenBank/DDBJ databases">
        <title>Dictyobacter halimunensis sp. nov., a new member of the class Ktedonobacteria from forest soil in a geothermal area.</title>
        <authorList>
            <person name="Rachmania M.K."/>
            <person name="Ningsih F."/>
            <person name="Sakai Y."/>
            <person name="Yabe S."/>
            <person name="Yokota A."/>
            <person name="Sjamsuridzal W."/>
        </authorList>
    </citation>
    <scope>NUCLEOTIDE SEQUENCE [LARGE SCALE GENOMIC DNA]</scope>
    <source>
        <strain evidence="2 3">S3.2.2.5</strain>
    </source>
</reference>
<keyword evidence="1" id="KW-0812">Transmembrane</keyword>
<dbReference type="EMBL" id="BSRI01000002">
    <property type="protein sequence ID" value="GLV60968.1"/>
    <property type="molecule type" value="Genomic_DNA"/>
</dbReference>
<keyword evidence="1" id="KW-0472">Membrane</keyword>
<organism evidence="2 3">
    <name type="scientific">Dictyobacter halimunensis</name>
    <dbReference type="NCBI Taxonomy" id="3026934"/>
    <lineage>
        <taxon>Bacteria</taxon>
        <taxon>Bacillati</taxon>
        <taxon>Chloroflexota</taxon>
        <taxon>Ktedonobacteria</taxon>
        <taxon>Ktedonobacterales</taxon>
        <taxon>Dictyobacteraceae</taxon>
        <taxon>Dictyobacter</taxon>
    </lineage>
</organism>
<name>A0ABQ6G4D2_9CHLR</name>
<proteinExistence type="predicted"/>
<feature type="transmembrane region" description="Helical" evidence="1">
    <location>
        <begin position="163"/>
        <end position="182"/>
    </location>
</feature>
<evidence type="ECO:0000313" key="2">
    <source>
        <dbReference type="EMBL" id="GLV60968.1"/>
    </source>
</evidence>
<dbReference type="Pfam" id="PF14235">
    <property type="entry name" value="DUF4337"/>
    <property type="match status" value="1"/>
</dbReference>
<evidence type="ECO:0000256" key="1">
    <source>
        <dbReference type="SAM" id="Phobius"/>
    </source>
</evidence>
<keyword evidence="3" id="KW-1185">Reference proteome</keyword>